<accession>A0ABU6NSD7</accession>
<dbReference type="InterPro" id="IPR001296">
    <property type="entry name" value="Glyco_trans_1"/>
</dbReference>
<dbReference type="GO" id="GO:0016757">
    <property type="term" value="F:glycosyltransferase activity"/>
    <property type="evidence" value="ECO:0007669"/>
    <property type="project" value="UniProtKB-KW"/>
</dbReference>
<dbReference type="PANTHER" id="PTHR45947:SF3">
    <property type="entry name" value="SULFOQUINOVOSYL TRANSFERASE SQD2"/>
    <property type="match status" value="1"/>
</dbReference>
<evidence type="ECO:0000259" key="1">
    <source>
        <dbReference type="Pfam" id="PF00534"/>
    </source>
</evidence>
<dbReference type="SUPFAM" id="SSF53756">
    <property type="entry name" value="UDP-Glycosyltransferase/glycogen phosphorylase"/>
    <property type="match status" value="1"/>
</dbReference>
<dbReference type="EMBL" id="JAROAS010000065">
    <property type="protein sequence ID" value="MED4130343.1"/>
    <property type="molecule type" value="Genomic_DNA"/>
</dbReference>
<dbReference type="Pfam" id="PF13439">
    <property type="entry name" value="Glyco_transf_4"/>
    <property type="match status" value="1"/>
</dbReference>
<name>A0ABU6NSD7_9BACI</name>
<protein>
    <submittedName>
        <fullName evidence="3">Glycosyltransferase</fullName>
        <ecNumber evidence="3">2.4.-.-</ecNumber>
    </submittedName>
</protein>
<evidence type="ECO:0000313" key="4">
    <source>
        <dbReference type="Proteomes" id="UP001341820"/>
    </source>
</evidence>
<reference evidence="3 4" key="1">
    <citation type="submission" date="2023-03" db="EMBL/GenBank/DDBJ databases">
        <title>Bacillus Genome Sequencing.</title>
        <authorList>
            <person name="Dunlap C."/>
        </authorList>
    </citation>
    <scope>NUCLEOTIDE SEQUENCE [LARGE SCALE GENOMIC DNA]</scope>
    <source>
        <strain evidence="3 4">B-4107</strain>
    </source>
</reference>
<keyword evidence="3" id="KW-0808">Transferase</keyword>
<sequence>MNKIKVCHITEAGGGVQRHINDINVYASNIDIEHCFIISPVRNNFVSKNNDVYHLKMNREIGIYDLKSMFNLYKLIKKINPDVIHCHSSKSGGLVRGIKLLGLLKRIKIVYSAHGFYFNEYSNKFKNLIYINIEKVLGFKTDIIVGTCNSEHKLVIDNKIASEKKAIIIENGIDTEAYKRLNKQLNPKAPVLLFVGRLSRQKNIKILLESLLALKNEIKDVRLIVIGDGEEMDDARAYCIQNNLMNNVTFEGFVSNLEPYMRKADIVVMPSLWEGFPYFLLESLIQGKPVVGGNVTGIKDVITPGLNGFLCDPSDSENLTNSIIECLESVERKGLTTDNCISSIKGKFEVTKMVNELEKTYITITN</sequence>
<feature type="domain" description="Glycosyl transferase family 1" evidence="1">
    <location>
        <begin position="183"/>
        <end position="329"/>
    </location>
</feature>
<dbReference type="PANTHER" id="PTHR45947">
    <property type="entry name" value="SULFOQUINOVOSYL TRANSFERASE SQD2"/>
    <property type="match status" value="1"/>
</dbReference>
<evidence type="ECO:0000259" key="2">
    <source>
        <dbReference type="Pfam" id="PF13439"/>
    </source>
</evidence>
<keyword evidence="3" id="KW-0328">Glycosyltransferase</keyword>
<dbReference type="InterPro" id="IPR050194">
    <property type="entry name" value="Glycosyltransferase_grp1"/>
</dbReference>
<dbReference type="InterPro" id="IPR028098">
    <property type="entry name" value="Glyco_trans_4-like_N"/>
</dbReference>
<keyword evidence="4" id="KW-1185">Reference proteome</keyword>
<proteinExistence type="predicted"/>
<dbReference type="Proteomes" id="UP001341820">
    <property type="component" value="Unassembled WGS sequence"/>
</dbReference>
<dbReference type="EC" id="2.4.-.-" evidence="3"/>
<dbReference type="RefSeq" id="WP_328238961.1">
    <property type="nucleotide sequence ID" value="NZ_JAROAS010000065.1"/>
</dbReference>
<evidence type="ECO:0000313" key="3">
    <source>
        <dbReference type="EMBL" id="MED4130343.1"/>
    </source>
</evidence>
<comment type="caution">
    <text evidence="3">The sequence shown here is derived from an EMBL/GenBank/DDBJ whole genome shotgun (WGS) entry which is preliminary data.</text>
</comment>
<dbReference type="Gene3D" id="3.40.50.2000">
    <property type="entry name" value="Glycogen Phosphorylase B"/>
    <property type="match status" value="2"/>
</dbReference>
<dbReference type="Pfam" id="PF00534">
    <property type="entry name" value="Glycos_transf_1"/>
    <property type="match status" value="1"/>
</dbReference>
<gene>
    <name evidence="3" type="ORF">P5F74_19725</name>
</gene>
<organism evidence="3 4">
    <name type="scientific">Shouchella miscanthi</name>
    <dbReference type="NCBI Taxonomy" id="2598861"/>
    <lineage>
        <taxon>Bacteria</taxon>
        <taxon>Bacillati</taxon>
        <taxon>Bacillota</taxon>
        <taxon>Bacilli</taxon>
        <taxon>Bacillales</taxon>
        <taxon>Bacillaceae</taxon>
        <taxon>Shouchella</taxon>
    </lineage>
</organism>
<feature type="domain" description="Glycosyltransferase subfamily 4-like N-terminal" evidence="2">
    <location>
        <begin position="14"/>
        <end position="176"/>
    </location>
</feature>